<dbReference type="GO" id="GO:0016853">
    <property type="term" value="F:isomerase activity"/>
    <property type="evidence" value="ECO:0007669"/>
    <property type="project" value="UniProtKB-KW"/>
</dbReference>
<dbReference type="Pfam" id="PF01261">
    <property type="entry name" value="AP_endonuc_2"/>
    <property type="match status" value="1"/>
</dbReference>
<dbReference type="EMBL" id="JBHSXS010000002">
    <property type="protein sequence ID" value="MFC6879413.1"/>
    <property type="molecule type" value="Genomic_DNA"/>
</dbReference>
<name>A0ABW2CFD1_9ACTN</name>
<evidence type="ECO:0000259" key="1">
    <source>
        <dbReference type="Pfam" id="PF01261"/>
    </source>
</evidence>
<feature type="domain" description="Xylose isomerase-like TIM barrel" evidence="1">
    <location>
        <begin position="44"/>
        <end position="310"/>
    </location>
</feature>
<dbReference type="InterPro" id="IPR036237">
    <property type="entry name" value="Xyl_isomerase-like_sf"/>
</dbReference>
<reference evidence="3" key="1">
    <citation type="journal article" date="2019" name="Int. J. Syst. Evol. Microbiol.">
        <title>The Global Catalogue of Microorganisms (GCM) 10K type strain sequencing project: providing services to taxonomists for standard genome sequencing and annotation.</title>
        <authorList>
            <consortium name="The Broad Institute Genomics Platform"/>
            <consortium name="The Broad Institute Genome Sequencing Center for Infectious Disease"/>
            <person name="Wu L."/>
            <person name="Ma J."/>
        </authorList>
    </citation>
    <scope>NUCLEOTIDE SEQUENCE [LARGE SCALE GENOMIC DNA]</scope>
    <source>
        <strain evidence="3">JCM 3369</strain>
    </source>
</reference>
<dbReference type="Proteomes" id="UP001596380">
    <property type="component" value="Unassembled WGS sequence"/>
</dbReference>
<dbReference type="SUPFAM" id="SSF51658">
    <property type="entry name" value="Xylose isomerase-like"/>
    <property type="match status" value="1"/>
</dbReference>
<protein>
    <submittedName>
        <fullName evidence="2">Sugar phosphate isomerase/epimerase family protein</fullName>
    </submittedName>
</protein>
<dbReference type="RefSeq" id="WP_160824032.1">
    <property type="nucleotide sequence ID" value="NZ_JBHSXE010000001.1"/>
</dbReference>
<sequence length="345" mass="38563">MNLPKLGVTLYSFTPYFHARDYGFEDLVRIVGERGLGPGLEVVGFQSIKGFPKLPDGFAAGFRRLVDDAGLELSCLGANADAGLRQDRLLTEDELVDYMLAQLEAAHTLGFPVVRVQHSVTPDLMERLLPHAERLDLTLGMEIHSPHSVRHPKMQALLERYEKLGSPRLGFIPDWGASLTRLPPSLLSTYRAKGVPAGLLDAFDVQWNAFHREPLIRDDAEQGARFRRMREINQTYGGDDVSVRIGTNSVGLFGHMDPADWKTIMPWVVHVHGKFYDIDANGDEPSIPHDILLRDLVQAGYQGYISTEWEGWHWNDTDDPFDMVAAQHRLSERVLASLDASPAGS</sequence>
<gene>
    <name evidence="2" type="ORF">ACFQKB_06495</name>
</gene>
<accession>A0ABW2CFD1</accession>
<proteinExistence type="predicted"/>
<keyword evidence="2" id="KW-0413">Isomerase</keyword>
<evidence type="ECO:0000313" key="3">
    <source>
        <dbReference type="Proteomes" id="UP001596380"/>
    </source>
</evidence>
<dbReference type="Gene3D" id="3.20.20.150">
    <property type="entry name" value="Divalent-metal-dependent TIM barrel enzymes"/>
    <property type="match status" value="1"/>
</dbReference>
<organism evidence="2 3">
    <name type="scientific">Actinomadura yumaensis</name>
    <dbReference type="NCBI Taxonomy" id="111807"/>
    <lineage>
        <taxon>Bacteria</taxon>
        <taxon>Bacillati</taxon>
        <taxon>Actinomycetota</taxon>
        <taxon>Actinomycetes</taxon>
        <taxon>Streptosporangiales</taxon>
        <taxon>Thermomonosporaceae</taxon>
        <taxon>Actinomadura</taxon>
    </lineage>
</organism>
<dbReference type="InterPro" id="IPR013022">
    <property type="entry name" value="Xyl_isomerase-like_TIM-brl"/>
</dbReference>
<keyword evidence="3" id="KW-1185">Reference proteome</keyword>
<evidence type="ECO:0000313" key="2">
    <source>
        <dbReference type="EMBL" id="MFC6879413.1"/>
    </source>
</evidence>
<comment type="caution">
    <text evidence="2">The sequence shown here is derived from an EMBL/GenBank/DDBJ whole genome shotgun (WGS) entry which is preliminary data.</text>
</comment>